<feature type="compositionally biased region" description="Basic residues" evidence="1">
    <location>
        <begin position="304"/>
        <end position="313"/>
    </location>
</feature>
<proteinExistence type="predicted"/>
<dbReference type="EMBL" id="CP092870">
    <property type="protein sequence ID" value="UYV70760.1"/>
    <property type="molecule type" value="Genomic_DNA"/>
</dbReference>
<name>A0ABY6KT27_9ARAC</name>
<dbReference type="PANTHER" id="PTHR46060">
    <property type="entry name" value="MARINER MOS1 TRANSPOSASE-LIKE PROTEIN"/>
    <property type="match status" value="1"/>
</dbReference>
<protein>
    <recommendedName>
        <fullName evidence="4">Transposase</fullName>
    </recommendedName>
</protein>
<dbReference type="Proteomes" id="UP001235939">
    <property type="component" value="Chromosome 08"/>
</dbReference>
<evidence type="ECO:0000313" key="2">
    <source>
        <dbReference type="EMBL" id="UYV70760.1"/>
    </source>
</evidence>
<dbReference type="InterPro" id="IPR001888">
    <property type="entry name" value="Transposase_1"/>
</dbReference>
<keyword evidence="3" id="KW-1185">Reference proteome</keyword>
<evidence type="ECO:0000256" key="1">
    <source>
        <dbReference type="SAM" id="MobiDB-lite"/>
    </source>
</evidence>
<feature type="compositionally biased region" description="Pro residues" evidence="1">
    <location>
        <begin position="229"/>
        <end position="240"/>
    </location>
</feature>
<dbReference type="InterPro" id="IPR052709">
    <property type="entry name" value="Transposase-MT_Hybrid"/>
</dbReference>
<dbReference type="Pfam" id="PF01359">
    <property type="entry name" value="Transposase_1"/>
    <property type="match status" value="1"/>
</dbReference>
<organism evidence="2 3">
    <name type="scientific">Cordylochernes scorpioides</name>
    <dbReference type="NCBI Taxonomy" id="51811"/>
    <lineage>
        <taxon>Eukaryota</taxon>
        <taxon>Metazoa</taxon>
        <taxon>Ecdysozoa</taxon>
        <taxon>Arthropoda</taxon>
        <taxon>Chelicerata</taxon>
        <taxon>Arachnida</taxon>
        <taxon>Pseudoscorpiones</taxon>
        <taxon>Cheliferoidea</taxon>
        <taxon>Chernetidae</taxon>
        <taxon>Cordylochernes</taxon>
    </lineage>
</organism>
<accession>A0ABY6KT27</accession>
<reference evidence="2 3" key="1">
    <citation type="submission" date="2022-01" db="EMBL/GenBank/DDBJ databases">
        <title>A chromosomal length assembly of Cordylochernes scorpioides.</title>
        <authorList>
            <person name="Zeh D."/>
            <person name="Zeh J."/>
        </authorList>
    </citation>
    <scope>NUCLEOTIDE SEQUENCE [LARGE SCALE GENOMIC DNA]</scope>
    <source>
        <strain evidence="2">IN4F17</strain>
        <tissue evidence="2">Whole Body</tissue>
    </source>
</reference>
<feature type="region of interest" description="Disordered" evidence="1">
    <location>
        <begin position="214"/>
        <end position="313"/>
    </location>
</feature>
<evidence type="ECO:0008006" key="4">
    <source>
        <dbReference type="Google" id="ProtNLM"/>
    </source>
</evidence>
<dbReference type="PANTHER" id="PTHR46060:SF1">
    <property type="entry name" value="MARINER MOS1 TRANSPOSASE-LIKE PROTEIN"/>
    <property type="match status" value="1"/>
</dbReference>
<gene>
    <name evidence="2" type="ORF">LAZ67_8000504</name>
</gene>
<evidence type="ECO:0000313" key="3">
    <source>
        <dbReference type="Proteomes" id="UP001235939"/>
    </source>
</evidence>
<dbReference type="InterPro" id="IPR036397">
    <property type="entry name" value="RNaseH_sf"/>
</dbReference>
<dbReference type="Gene3D" id="3.30.420.10">
    <property type="entry name" value="Ribonuclease H-like superfamily/Ribonuclease H"/>
    <property type="match status" value="1"/>
</dbReference>
<feature type="compositionally biased region" description="Basic and acidic residues" evidence="1">
    <location>
        <begin position="277"/>
        <end position="292"/>
    </location>
</feature>
<sequence length="313" mass="35261">MKHGAFFLIHKPKKQSLEWHIPSSPRKKKVRPDKSKGKVMLVVFFDYQRLVYYEFIKSGLLLINRHTKKYLCAFKKRNQLFKLKHWKLLNDNAPAHRAIIVQDYLDKHTVSVLSHPPYSPDIAPCDLFFFPKLKMTLKGRRFSSLSEVTENATATHPLRARTNLQRLLIRRMWPTSANWDKAPLHTGAVDGLGNRERQPDYACARDVIRDWPLTRGLQTRADTRRSLPRSPPPPRPPPPRGRTARSGCGAAGGMGGGQAEAGARRTDPLQQTWGESAGHDVGRAGLGRERGEPPPSAGWAAVVGRHRGRSGRS</sequence>
<feature type="compositionally biased region" description="Gly residues" evidence="1">
    <location>
        <begin position="249"/>
        <end position="259"/>
    </location>
</feature>